<dbReference type="PANTHER" id="PTHR42714:SF2">
    <property type="entry name" value="TRNA MODIFICATION GTPASE GTPBP3, MITOCHONDRIAL"/>
    <property type="match status" value="1"/>
</dbReference>
<proteinExistence type="predicted"/>
<evidence type="ECO:0000256" key="2">
    <source>
        <dbReference type="SAM" id="Phobius"/>
    </source>
</evidence>
<accession>A0A972FBG7</accession>
<dbReference type="RefSeq" id="WP_168986999.1">
    <property type="nucleotide sequence ID" value="NZ_CAWPHM010000088.1"/>
</dbReference>
<keyword evidence="2" id="KW-1133">Transmembrane helix</keyword>
<feature type="transmembrane region" description="Helical" evidence="2">
    <location>
        <begin position="40"/>
        <end position="56"/>
    </location>
</feature>
<feature type="transmembrane region" description="Helical" evidence="2">
    <location>
        <begin position="12"/>
        <end position="34"/>
    </location>
</feature>
<keyword evidence="2" id="KW-0472">Membrane</keyword>
<dbReference type="GO" id="GO:0002098">
    <property type="term" value="P:tRNA wobble uridine modification"/>
    <property type="evidence" value="ECO:0007669"/>
    <property type="project" value="TreeGrafter"/>
</dbReference>
<reference evidence="4" key="1">
    <citation type="submission" date="2019-12" db="EMBL/GenBank/DDBJ databases">
        <title>Comparative genomics gives insights into the taxonomy of the Azoarcus-Aromatoleum group and reveals separate origins of nif in the plant-associated Azoarcus and non-plant-associated Aromatoleum sub-groups.</title>
        <authorList>
            <person name="Lafos M."/>
            <person name="Maluk M."/>
            <person name="Batista M."/>
            <person name="Junghare M."/>
            <person name="Carmona M."/>
            <person name="Faoro H."/>
            <person name="Cruz L.M."/>
            <person name="Battistoni F."/>
            <person name="De Souza E."/>
            <person name="Pedrosa F."/>
            <person name="Chen W.-M."/>
            <person name="Poole P.S."/>
            <person name="Dixon R.A."/>
            <person name="James E.K."/>
        </authorList>
    </citation>
    <scope>NUCLEOTIDE SEQUENCE</scope>
    <source>
        <strain evidence="4">NSC3</strain>
    </source>
</reference>
<feature type="region of interest" description="Disordered" evidence="1">
    <location>
        <begin position="251"/>
        <end position="273"/>
    </location>
</feature>
<keyword evidence="5" id="KW-1185">Reference proteome</keyword>
<feature type="compositionally biased region" description="Polar residues" evidence="1">
    <location>
        <begin position="261"/>
        <end position="272"/>
    </location>
</feature>
<dbReference type="GO" id="GO:0030488">
    <property type="term" value="P:tRNA methylation"/>
    <property type="evidence" value="ECO:0007669"/>
    <property type="project" value="TreeGrafter"/>
</dbReference>
<dbReference type="InterPro" id="IPR006073">
    <property type="entry name" value="GTP-bd"/>
</dbReference>
<feature type="domain" description="G" evidence="3">
    <location>
        <begin position="282"/>
        <end position="372"/>
    </location>
</feature>
<dbReference type="CDD" id="cd00882">
    <property type="entry name" value="Ras_like_GTPase"/>
    <property type="match status" value="1"/>
</dbReference>
<dbReference type="SUPFAM" id="SSF52540">
    <property type="entry name" value="P-loop containing nucleoside triphosphate hydrolases"/>
    <property type="match status" value="1"/>
</dbReference>
<keyword evidence="2" id="KW-0812">Transmembrane</keyword>
<dbReference type="EMBL" id="WTVM01000017">
    <property type="protein sequence ID" value="NMG02208.1"/>
    <property type="molecule type" value="Genomic_DNA"/>
</dbReference>
<sequence>MKLIRGLDPLQVVALVLLSAPAIGVVFLGLYALWRSDQTLWWLAGFVLSAMIGYGLQQWCVRRDRRLLEEAVTQADPDWPPEADEVWQRVDALAESLEPDDWPLDDGGRLLTLGRRTLEAVAEAYHPGTERPLLELTVPHALLIVERASRDLRGDIVEHVPLSHRLTIGDLLRVQRWKEQAERAYDLYRAGRVVINPLDALIGEAWRQLRNRSFGLARVELHRWLLRAYVRKVGFYAIDLYSGRLPLDERETSRPAGATGEHQSSTQASEAETATELAPLSIVVLGRAGAGKSSLINALFGRLTAATDVLPGATSGVCAYELEREGFTRARVFDAPGCDGEDSDPAALQRLVGEADLVLWVSMVTRPDRAGERAMLDDLRARSAQRRNRRPPPFIVVATGIDRLRPAAEWAPPYDLETAARPKAVSIRAAVEALAVDLDIDLAGVVPVCLAEGREYNVEDGLWSSMLAVQDEALRARLLRCLENRRRNENWTLMMRQLRSAGRLLGALPERFADRMRR</sequence>
<dbReference type="GO" id="GO:0005525">
    <property type="term" value="F:GTP binding"/>
    <property type="evidence" value="ECO:0007669"/>
    <property type="project" value="InterPro"/>
</dbReference>
<comment type="caution">
    <text evidence="4">The sequence shown here is derived from an EMBL/GenBank/DDBJ whole genome shotgun (WGS) entry which is preliminary data.</text>
</comment>
<protein>
    <submittedName>
        <fullName evidence="4">GTP-binding protein HSR1</fullName>
    </submittedName>
</protein>
<dbReference type="GO" id="GO:0005829">
    <property type="term" value="C:cytosol"/>
    <property type="evidence" value="ECO:0007669"/>
    <property type="project" value="TreeGrafter"/>
</dbReference>
<gene>
    <name evidence="4" type="ORF">GPA21_04385</name>
</gene>
<name>A0A972FBG7_9RHOO</name>
<dbReference type="Pfam" id="PF01926">
    <property type="entry name" value="MMR_HSR1"/>
    <property type="match status" value="1"/>
</dbReference>
<dbReference type="Gene3D" id="3.40.50.300">
    <property type="entry name" value="P-loop containing nucleotide triphosphate hydrolases"/>
    <property type="match status" value="1"/>
</dbReference>
<dbReference type="PANTHER" id="PTHR42714">
    <property type="entry name" value="TRNA MODIFICATION GTPASE GTPBP3"/>
    <property type="match status" value="1"/>
</dbReference>
<dbReference type="Proteomes" id="UP000599523">
    <property type="component" value="Unassembled WGS sequence"/>
</dbReference>
<organism evidence="4 5">
    <name type="scientific">Azoarcus taiwanensis</name>
    <dbReference type="NCBI Taxonomy" id="666964"/>
    <lineage>
        <taxon>Bacteria</taxon>
        <taxon>Pseudomonadati</taxon>
        <taxon>Pseudomonadota</taxon>
        <taxon>Betaproteobacteria</taxon>
        <taxon>Rhodocyclales</taxon>
        <taxon>Zoogloeaceae</taxon>
        <taxon>Azoarcus</taxon>
    </lineage>
</organism>
<evidence type="ECO:0000256" key="1">
    <source>
        <dbReference type="SAM" id="MobiDB-lite"/>
    </source>
</evidence>
<evidence type="ECO:0000313" key="4">
    <source>
        <dbReference type="EMBL" id="NMG02208.1"/>
    </source>
</evidence>
<dbReference type="AlphaFoldDB" id="A0A972FBG7"/>
<evidence type="ECO:0000259" key="3">
    <source>
        <dbReference type="Pfam" id="PF01926"/>
    </source>
</evidence>
<evidence type="ECO:0000313" key="5">
    <source>
        <dbReference type="Proteomes" id="UP000599523"/>
    </source>
</evidence>
<dbReference type="InterPro" id="IPR027417">
    <property type="entry name" value="P-loop_NTPase"/>
</dbReference>